<evidence type="ECO:0000313" key="2">
    <source>
        <dbReference type="EMBL" id="MTF37870.1"/>
    </source>
</evidence>
<reference evidence="2 3" key="1">
    <citation type="submission" date="2019-11" db="EMBL/GenBank/DDBJ databases">
        <title>Isolation of a new High Light Tolerant Cyanobacteria.</title>
        <authorList>
            <person name="Dobson Z."/>
            <person name="Vaughn N."/>
            <person name="Vaughn M."/>
            <person name="Fromme P."/>
            <person name="Mazor Y."/>
        </authorList>
    </citation>
    <scope>NUCLEOTIDE SEQUENCE [LARGE SCALE GENOMIC DNA]</scope>
    <source>
        <strain evidence="2 3">0216</strain>
    </source>
</reference>
<feature type="domain" description="Knr4/Smi1-like" evidence="1">
    <location>
        <begin position="46"/>
        <end position="191"/>
    </location>
</feature>
<dbReference type="SUPFAM" id="SSF160631">
    <property type="entry name" value="SMI1/KNR4-like"/>
    <property type="match status" value="1"/>
</dbReference>
<evidence type="ECO:0000259" key="1">
    <source>
        <dbReference type="SMART" id="SM00860"/>
    </source>
</evidence>
<sequence>MNWLDFLEKWSQETLEILLPLKENNISDLTESELEFLTTKTLLKPPATPSQIENLENRLKKKLPPSYKDFLRTSNGWIQLAMDAEDGILWSTEEVNWLIKQEPELVETWHNSRDNYVSDEKYFVYGEEQDCIYLRTEYLCSALALSPLIDSAIYLLNPQVVTDDGEWEAWFFGNELPGANRYPSFAQMMIAEKERVLYSLKDSCDYRY</sequence>
<dbReference type="Proteomes" id="UP000437131">
    <property type="component" value="Unassembled WGS sequence"/>
</dbReference>
<dbReference type="SMART" id="SM00860">
    <property type="entry name" value="SMI1_KNR4"/>
    <property type="match status" value="1"/>
</dbReference>
<comment type="caution">
    <text evidence="2">The sequence shown here is derived from an EMBL/GenBank/DDBJ whole genome shotgun (WGS) entry which is preliminary data.</text>
</comment>
<dbReference type="Gene3D" id="3.40.1580.10">
    <property type="entry name" value="SMI1/KNR4-like"/>
    <property type="match status" value="1"/>
</dbReference>
<accession>A0A844GPR7</accession>
<protein>
    <submittedName>
        <fullName evidence="2">SMI1/KNR4 family protein</fullName>
    </submittedName>
</protein>
<dbReference type="InterPro" id="IPR018958">
    <property type="entry name" value="Knr4/Smi1-like_dom"/>
</dbReference>
<organism evidence="2 3">
    <name type="scientific">Cyanobacterium aponinum 0216</name>
    <dbReference type="NCBI Taxonomy" id="2676140"/>
    <lineage>
        <taxon>Bacteria</taxon>
        <taxon>Bacillati</taxon>
        <taxon>Cyanobacteriota</taxon>
        <taxon>Cyanophyceae</taxon>
        <taxon>Oscillatoriophycideae</taxon>
        <taxon>Chroococcales</taxon>
        <taxon>Geminocystaceae</taxon>
        <taxon>Cyanobacterium</taxon>
    </lineage>
</organism>
<dbReference type="EMBL" id="WMIA01000002">
    <property type="protein sequence ID" value="MTF37870.1"/>
    <property type="molecule type" value="Genomic_DNA"/>
</dbReference>
<dbReference type="RefSeq" id="WP_155082730.1">
    <property type="nucleotide sequence ID" value="NZ_WMIA01000002.1"/>
</dbReference>
<name>A0A844GPR7_9CHRO</name>
<proteinExistence type="predicted"/>
<dbReference type="InterPro" id="IPR037883">
    <property type="entry name" value="Knr4/Smi1-like_sf"/>
</dbReference>
<dbReference type="Pfam" id="PF09346">
    <property type="entry name" value="SMI1_KNR4"/>
    <property type="match status" value="1"/>
</dbReference>
<dbReference type="AlphaFoldDB" id="A0A844GPR7"/>
<evidence type="ECO:0000313" key="3">
    <source>
        <dbReference type="Proteomes" id="UP000437131"/>
    </source>
</evidence>
<gene>
    <name evidence="2" type="ORF">GGC33_02875</name>
</gene>